<sequence length="455" mass="52502">MATEIEMGRVQVDNPAKSAAKIEWNVDMKVTVSNAKQSKLFQRSRTIVFFLLAIVFAVILSHLRTEVRALQAQVQSVNMNLLLLMSKYDRLNRNLNRVSVRRFEKLLVNKRSHDAERLLEDTTENLDEVRNESSRAYNRALPHLNSIRSSKEDHTIRDQVYDDGNGNENENTVSRSLRKSEDNESSTRNNNLRIERAILAIENENATTDKEIRSSREMIADDNTTTNYYDNVDDDDDDDDDELRLGMQREPRSGRSKRDEGRGKKRGKNKRRPKRSHRRLGPLVATFVGAIPEQHVTDTVFIGPWVRSTKNDTQYSLNKFHLVEDKRSIEVTQTGLYMISAQVMPRPLVLPLPVVHARAFFFQIFYFGEPTNYSYWILLNSEGKSNTEKLVKCSTASSTSATEVSCYTSVITPLRRGDRVHIQQQEKGRLINMREGHSYVQLVLLSKTIRKKRLR</sequence>
<feature type="compositionally biased region" description="Basic and acidic residues" evidence="2">
    <location>
        <begin position="209"/>
        <end position="219"/>
    </location>
</feature>
<feature type="coiled-coil region" evidence="1">
    <location>
        <begin position="112"/>
        <end position="139"/>
    </location>
</feature>
<keyword evidence="4" id="KW-1185">Reference proteome</keyword>
<dbReference type="RefSeq" id="XP_017890506.1">
    <property type="nucleotide sequence ID" value="XM_018035017.2"/>
</dbReference>
<reference evidence="5" key="1">
    <citation type="submission" date="2025-08" db="UniProtKB">
        <authorList>
            <consortium name="RefSeq"/>
        </authorList>
    </citation>
    <scope>IDENTIFICATION</scope>
    <source>
        <tissue evidence="5">Whole body</tissue>
    </source>
</reference>
<feature type="compositionally biased region" description="Basic and acidic residues" evidence="2">
    <location>
        <begin position="149"/>
        <end position="160"/>
    </location>
</feature>
<feature type="compositionally biased region" description="Low complexity" evidence="2">
    <location>
        <begin position="221"/>
        <end position="230"/>
    </location>
</feature>
<dbReference type="KEGG" id="ccal:108631242"/>
<feature type="region of interest" description="Disordered" evidence="2">
    <location>
        <begin position="140"/>
        <end position="190"/>
    </location>
</feature>
<gene>
    <name evidence="5" type="primary">LOC108631242</name>
</gene>
<dbReference type="SUPFAM" id="SSF49842">
    <property type="entry name" value="TNF-like"/>
    <property type="match status" value="1"/>
</dbReference>
<name>A0AAJ7NDY9_9HYME</name>
<keyword evidence="3" id="KW-0812">Transmembrane</keyword>
<evidence type="ECO:0000313" key="4">
    <source>
        <dbReference type="Proteomes" id="UP000694925"/>
    </source>
</evidence>
<feature type="region of interest" description="Disordered" evidence="2">
    <location>
        <begin position="209"/>
        <end position="278"/>
    </location>
</feature>
<evidence type="ECO:0000256" key="2">
    <source>
        <dbReference type="SAM" id="MobiDB-lite"/>
    </source>
</evidence>
<feature type="compositionally biased region" description="Polar residues" evidence="2">
    <location>
        <begin position="166"/>
        <end position="175"/>
    </location>
</feature>
<evidence type="ECO:0000256" key="1">
    <source>
        <dbReference type="SAM" id="Coils"/>
    </source>
</evidence>
<organism evidence="4 5">
    <name type="scientific">Ceratina calcarata</name>
    <dbReference type="NCBI Taxonomy" id="156304"/>
    <lineage>
        <taxon>Eukaryota</taxon>
        <taxon>Metazoa</taxon>
        <taxon>Ecdysozoa</taxon>
        <taxon>Arthropoda</taxon>
        <taxon>Hexapoda</taxon>
        <taxon>Insecta</taxon>
        <taxon>Pterygota</taxon>
        <taxon>Neoptera</taxon>
        <taxon>Endopterygota</taxon>
        <taxon>Hymenoptera</taxon>
        <taxon>Apocrita</taxon>
        <taxon>Aculeata</taxon>
        <taxon>Apoidea</taxon>
        <taxon>Anthophila</taxon>
        <taxon>Apidae</taxon>
        <taxon>Ceratina</taxon>
        <taxon>Zadontomerus</taxon>
    </lineage>
</organism>
<dbReference type="Gene3D" id="2.60.120.40">
    <property type="match status" value="1"/>
</dbReference>
<feature type="transmembrane region" description="Helical" evidence="3">
    <location>
        <begin position="46"/>
        <end position="63"/>
    </location>
</feature>
<dbReference type="AlphaFoldDB" id="A0AAJ7NDY9"/>
<evidence type="ECO:0000256" key="3">
    <source>
        <dbReference type="SAM" id="Phobius"/>
    </source>
</evidence>
<accession>A0AAJ7NDY9</accession>
<evidence type="ECO:0000313" key="5">
    <source>
        <dbReference type="RefSeq" id="XP_017890506.1"/>
    </source>
</evidence>
<proteinExistence type="predicted"/>
<feature type="compositionally biased region" description="Basic residues" evidence="2">
    <location>
        <begin position="263"/>
        <end position="278"/>
    </location>
</feature>
<keyword evidence="3" id="KW-1133">Transmembrane helix</keyword>
<feature type="compositionally biased region" description="Basic and acidic residues" evidence="2">
    <location>
        <begin position="243"/>
        <end position="262"/>
    </location>
</feature>
<feature type="compositionally biased region" description="Acidic residues" evidence="2">
    <location>
        <begin position="231"/>
        <end position="242"/>
    </location>
</feature>
<keyword evidence="3" id="KW-0472">Membrane</keyword>
<dbReference type="Proteomes" id="UP000694925">
    <property type="component" value="Unplaced"/>
</dbReference>
<dbReference type="GeneID" id="108631242"/>
<dbReference type="InterPro" id="IPR008983">
    <property type="entry name" value="Tumour_necrosis_fac-like_dom"/>
</dbReference>
<keyword evidence="1" id="KW-0175">Coiled coil</keyword>
<protein>
    <submittedName>
        <fullName evidence="5">Uncharacterized protein LOC108631242 isoform X1</fullName>
    </submittedName>
</protein>